<evidence type="ECO:0000313" key="3">
    <source>
        <dbReference type="EMBL" id="KAG2591152.1"/>
    </source>
</evidence>
<dbReference type="Pfam" id="PF20241">
    <property type="entry name" value="DUF6598"/>
    <property type="match status" value="1"/>
</dbReference>
<proteinExistence type="predicted"/>
<dbReference type="PANTHER" id="PTHR33065">
    <property type="entry name" value="OS07G0486400 PROTEIN"/>
    <property type="match status" value="1"/>
</dbReference>
<comment type="caution">
    <text evidence="3">The sequence shown here is derived from an EMBL/GenBank/DDBJ whole genome shotgun (WGS) entry which is preliminary data.</text>
</comment>
<gene>
    <name evidence="3" type="ORF">PVAP13_5NG440300</name>
</gene>
<feature type="domain" description="DUF6598" evidence="2">
    <location>
        <begin position="179"/>
        <end position="363"/>
    </location>
</feature>
<organism evidence="3 4">
    <name type="scientific">Panicum virgatum</name>
    <name type="common">Blackwell switchgrass</name>
    <dbReference type="NCBI Taxonomy" id="38727"/>
    <lineage>
        <taxon>Eukaryota</taxon>
        <taxon>Viridiplantae</taxon>
        <taxon>Streptophyta</taxon>
        <taxon>Embryophyta</taxon>
        <taxon>Tracheophyta</taxon>
        <taxon>Spermatophyta</taxon>
        <taxon>Magnoliopsida</taxon>
        <taxon>Liliopsida</taxon>
        <taxon>Poales</taxon>
        <taxon>Poaceae</taxon>
        <taxon>PACMAD clade</taxon>
        <taxon>Panicoideae</taxon>
        <taxon>Panicodae</taxon>
        <taxon>Paniceae</taxon>
        <taxon>Panicinae</taxon>
        <taxon>Panicum</taxon>
        <taxon>Panicum sect. Hiantes</taxon>
    </lineage>
</organism>
<protein>
    <recommendedName>
        <fullName evidence="2">DUF6598 domain-containing protein</fullName>
    </recommendedName>
</protein>
<dbReference type="EMBL" id="CM029046">
    <property type="protein sequence ID" value="KAG2591152.1"/>
    <property type="molecule type" value="Genomic_DNA"/>
</dbReference>
<keyword evidence="4" id="KW-1185">Reference proteome</keyword>
<name>A0A8T0RX49_PANVG</name>
<dbReference type="AlphaFoldDB" id="A0A8T0RX49"/>
<evidence type="ECO:0000259" key="2">
    <source>
        <dbReference type="Pfam" id="PF20241"/>
    </source>
</evidence>
<sequence>MILKRRLQAFSPNIARSRSPAHILPMRCVVARIVVVVRNKRLPGERGGVSVRCFIPSSFLFWRADGRALELMADDDFDGLPMYVEEDQEEVEAEKQKRRQQSRQPPPPRVTPEELARREFNRAMARKLIEYDPKLGDSYYTRVWFLDFTKVDIDEETQYGPMRYTDSIIREGHELIDSLNMLCVKIISSDVGYPISLYGTVILRDSLDLKCNYIFRRDRDNCQHINSQGESLILTGPSRGVVFRGNAFFEIDLKIREGRECDDKQFNKALIDVVGSQIRSVVQRETVDSWRSEVELIFAYVKKALEGTIEIKILSGPESFCGKITARTTDVSSHTLLYDSDVHGAITVGDDRVIQLLRRVVSVADITGA</sequence>
<dbReference type="EMBL" id="CM029046">
    <property type="protein sequence ID" value="KAG2591150.1"/>
    <property type="molecule type" value="Genomic_DNA"/>
</dbReference>
<feature type="region of interest" description="Disordered" evidence="1">
    <location>
        <begin position="88"/>
        <end position="113"/>
    </location>
</feature>
<evidence type="ECO:0000313" key="4">
    <source>
        <dbReference type="Proteomes" id="UP000823388"/>
    </source>
</evidence>
<evidence type="ECO:0000256" key="1">
    <source>
        <dbReference type="SAM" id="MobiDB-lite"/>
    </source>
</evidence>
<dbReference type="InterPro" id="IPR046533">
    <property type="entry name" value="DUF6598"/>
</dbReference>
<accession>A0A8T0RX49</accession>
<dbReference type="PANTHER" id="PTHR33065:SF163">
    <property type="entry name" value="OS05G0112700 PROTEIN"/>
    <property type="match status" value="1"/>
</dbReference>
<dbReference type="Proteomes" id="UP000823388">
    <property type="component" value="Chromosome 5N"/>
</dbReference>
<reference evidence="3" key="1">
    <citation type="submission" date="2020-05" db="EMBL/GenBank/DDBJ databases">
        <title>WGS assembly of Panicum virgatum.</title>
        <authorList>
            <person name="Lovell J.T."/>
            <person name="Jenkins J."/>
            <person name="Shu S."/>
            <person name="Juenger T.E."/>
            <person name="Schmutz J."/>
        </authorList>
    </citation>
    <scope>NUCLEOTIDE SEQUENCE</scope>
    <source>
        <strain evidence="3">AP13</strain>
    </source>
</reference>